<evidence type="ECO:0000313" key="2">
    <source>
        <dbReference type="Proteomes" id="UP001148737"/>
    </source>
</evidence>
<reference evidence="1" key="1">
    <citation type="submission" date="2022-07" db="EMBL/GenBank/DDBJ databases">
        <title>Genome Sequence of Lecanicillium saksenae.</title>
        <authorList>
            <person name="Buettner E."/>
        </authorList>
    </citation>
    <scope>NUCLEOTIDE SEQUENCE</scope>
    <source>
        <strain evidence="1">VT-O1</strain>
    </source>
</reference>
<evidence type="ECO:0000313" key="1">
    <source>
        <dbReference type="EMBL" id="KAJ3492288.1"/>
    </source>
</evidence>
<name>A0ACC1QSG4_9HYPO</name>
<dbReference type="Proteomes" id="UP001148737">
    <property type="component" value="Unassembled WGS sequence"/>
</dbReference>
<proteinExistence type="predicted"/>
<dbReference type="EMBL" id="JANAKD010000610">
    <property type="protein sequence ID" value="KAJ3492288.1"/>
    <property type="molecule type" value="Genomic_DNA"/>
</dbReference>
<comment type="caution">
    <text evidence="1">The sequence shown here is derived from an EMBL/GenBank/DDBJ whole genome shotgun (WGS) entry which is preliminary data.</text>
</comment>
<organism evidence="1 2">
    <name type="scientific">Lecanicillium saksenae</name>
    <dbReference type="NCBI Taxonomy" id="468837"/>
    <lineage>
        <taxon>Eukaryota</taxon>
        <taxon>Fungi</taxon>
        <taxon>Dikarya</taxon>
        <taxon>Ascomycota</taxon>
        <taxon>Pezizomycotina</taxon>
        <taxon>Sordariomycetes</taxon>
        <taxon>Hypocreomycetidae</taxon>
        <taxon>Hypocreales</taxon>
        <taxon>Cordycipitaceae</taxon>
        <taxon>Lecanicillium</taxon>
    </lineage>
</organism>
<protein>
    <submittedName>
        <fullName evidence="1">Uncharacterized protein</fullName>
    </submittedName>
</protein>
<gene>
    <name evidence="1" type="ORF">NLG97_g5441</name>
</gene>
<accession>A0ACC1QSG4</accession>
<keyword evidence="2" id="KW-1185">Reference proteome</keyword>
<sequence length="134" mass="14245">MTLSYANIWLAVGSITVYHVCFALLVLCISRNALVARFMAALAVTGQAYVVYLNAVVPLGPAHRRAPPLGILLVHWLSLADSPHKTPAAEFPGTALMRPAMAIASAKPTPALQTTTPTPPLPSPRDRGSGRHSR</sequence>